<sequence>FDWEKAEAKPAKKLSVVGMVFTPIKLVWKYLLVCFF</sequence>
<name>X1E4S5_9ZZZZ</name>
<gene>
    <name evidence="1" type="ORF">S01H4_60307</name>
</gene>
<feature type="non-terminal residue" evidence="1">
    <location>
        <position position="1"/>
    </location>
</feature>
<reference evidence="1" key="1">
    <citation type="journal article" date="2014" name="Front. Microbiol.">
        <title>High frequency of phylogenetically diverse reductive dehalogenase-homologous genes in deep subseafloor sedimentary metagenomes.</title>
        <authorList>
            <person name="Kawai M."/>
            <person name="Futagami T."/>
            <person name="Toyoda A."/>
            <person name="Takaki Y."/>
            <person name="Nishi S."/>
            <person name="Hori S."/>
            <person name="Arai W."/>
            <person name="Tsubouchi T."/>
            <person name="Morono Y."/>
            <person name="Uchiyama I."/>
            <person name="Ito T."/>
            <person name="Fujiyama A."/>
            <person name="Inagaki F."/>
            <person name="Takami H."/>
        </authorList>
    </citation>
    <scope>NUCLEOTIDE SEQUENCE</scope>
    <source>
        <strain evidence="1">Expedition CK06-06</strain>
    </source>
</reference>
<evidence type="ECO:0000313" key="1">
    <source>
        <dbReference type="EMBL" id="GAH15405.1"/>
    </source>
</evidence>
<protein>
    <submittedName>
        <fullName evidence="1">Uncharacterized protein</fullName>
    </submittedName>
</protein>
<proteinExistence type="predicted"/>
<dbReference type="EMBL" id="BART01035536">
    <property type="protein sequence ID" value="GAH15405.1"/>
    <property type="molecule type" value="Genomic_DNA"/>
</dbReference>
<comment type="caution">
    <text evidence="1">The sequence shown here is derived from an EMBL/GenBank/DDBJ whole genome shotgun (WGS) entry which is preliminary data.</text>
</comment>
<accession>X1E4S5</accession>
<dbReference type="AlphaFoldDB" id="X1E4S5"/>
<organism evidence="1">
    <name type="scientific">marine sediment metagenome</name>
    <dbReference type="NCBI Taxonomy" id="412755"/>
    <lineage>
        <taxon>unclassified sequences</taxon>
        <taxon>metagenomes</taxon>
        <taxon>ecological metagenomes</taxon>
    </lineage>
</organism>